<keyword evidence="3" id="KW-0964">Secreted</keyword>
<dbReference type="InterPro" id="IPR043159">
    <property type="entry name" value="Lectin_gal-bd_sf"/>
</dbReference>
<dbReference type="SUPFAM" id="SSF82895">
    <property type="entry name" value="TSP-1 type 1 repeat"/>
    <property type="match status" value="5"/>
</dbReference>
<proteinExistence type="predicted"/>
<comment type="subcellular location">
    <subcellularLocation>
        <location evidence="1">Membrane</location>
        <topology evidence="1">Single-pass membrane protein</topology>
    </subcellularLocation>
    <subcellularLocation>
        <location evidence="2">Secreted</location>
    </subcellularLocation>
</comment>
<dbReference type="PANTHER" id="PTHR22906">
    <property type="entry name" value="PROPERDIN"/>
    <property type="match status" value="1"/>
</dbReference>
<dbReference type="PANTHER" id="PTHR22906:SF43">
    <property type="entry name" value="PROPERDIN"/>
    <property type="match status" value="1"/>
</dbReference>
<dbReference type="Pfam" id="PF00090">
    <property type="entry name" value="TSP_1"/>
    <property type="match status" value="5"/>
</dbReference>
<evidence type="ECO:0000313" key="11">
    <source>
        <dbReference type="EnsemblMetazoa" id="CLYHEMP017436.1"/>
    </source>
</evidence>
<dbReference type="PROSITE" id="PS50092">
    <property type="entry name" value="TSP1"/>
    <property type="match status" value="5"/>
</dbReference>
<dbReference type="GO" id="GO:0016020">
    <property type="term" value="C:membrane"/>
    <property type="evidence" value="ECO:0007669"/>
    <property type="project" value="UniProtKB-SubCell"/>
</dbReference>
<dbReference type="InterPro" id="IPR052065">
    <property type="entry name" value="Compl_asym_regulator"/>
</dbReference>
<dbReference type="GO" id="GO:0030246">
    <property type="term" value="F:carbohydrate binding"/>
    <property type="evidence" value="ECO:0007669"/>
    <property type="project" value="InterPro"/>
</dbReference>
<keyword evidence="5 9" id="KW-0732">Signal</keyword>
<dbReference type="AlphaFoldDB" id="A0A7M5X608"/>
<dbReference type="PRINTS" id="PR01705">
    <property type="entry name" value="TSP1REPEAT"/>
</dbReference>
<evidence type="ECO:0000313" key="12">
    <source>
        <dbReference type="Proteomes" id="UP000594262"/>
    </source>
</evidence>
<protein>
    <recommendedName>
        <fullName evidence="10">SUEL-type lectin domain-containing protein</fullName>
    </recommendedName>
</protein>
<dbReference type="FunFam" id="2.20.100.10:FF:000007">
    <property type="entry name" value="Thrombospondin 1"/>
    <property type="match status" value="2"/>
</dbReference>
<dbReference type="InterPro" id="IPR036383">
    <property type="entry name" value="TSP1_rpt_sf"/>
</dbReference>
<dbReference type="InterPro" id="IPR000884">
    <property type="entry name" value="TSP1_rpt"/>
</dbReference>
<dbReference type="FunFam" id="2.20.100.10:FF:000001">
    <property type="entry name" value="semaphorin-5A isoform X1"/>
    <property type="match status" value="3"/>
</dbReference>
<evidence type="ECO:0000256" key="2">
    <source>
        <dbReference type="ARBA" id="ARBA00004613"/>
    </source>
</evidence>
<feature type="domain" description="SUEL-type lectin" evidence="10">
    <location>
        <begin position="458"/>
        <end position="534"/>
    </location>
</feature>
<sequence>MSEEHTKKKSRNMLVTFILILSLGLLHGKDCPVRFERKRCIKTNRVVYHTQIANNRDSNSAIFTGKQVNWGNFKDSLQELSCECAKRALQNGVAFALGSFAECWIATNEKNFNMSLANPWQKSDRCIGHDFKKCDSTHKLCIGGIGTQYVYNIGDQTVDGEWGSWNSFTKCSKSCGRGFQIRSRSCNNPPPKYGGKDCQGPATQNQVCNVNSCPINGKWGNWSSFTKCSKSCGRGFQIRSRSCNNPPPKDGGKGCVGLANDSRACNAQNCPVDGKWGNWTSFGPCTKSCEGGFKIRSRACNNPPPKYGGKDCVGISVENKTCNLQNCPVDGKWGNWTSFGSCSKSCGGGFQIRSRACNNPPPKYGGKDCQGMSKENRTCNTQNCPVNGGWGAWSLYGLCSKNCGGGTQQRSRTCNNPAPKYGGIKCPGAATENRACNAQSCWSSYNEVNLCNGNTKMIKCPKVTQVIRLSDYFYGRQSSTVCPSSSGGGWFIGTLKDNVRCRGGQTPIRNSCEGKNSCTISATDTAMGGYPCPTGQNTRRTEPYAYLKYRCYG</sequence>
<reference evidence="11" key="1">
    <citation type="submission" date="2021-01" db="UniProtKB">
        <authorList>
            <consortium name="EnsemblMetazoa"/>
        </authorList>
    </citation>
    <scope>IDENTIFICATION</scope>
</reference>
<keyword evidence="6" id="KW-0677">Repeat</keyword>
<dbReference type="SMART" id="SM00209">
    <property type="entry name" value="TSP1"/>
    <property type="match status" value="5"/>
</dbReference>
<dbReference type="GeneID" id="136813537"/>
<dbReference type="Pfam" id="PF02140">
    <property type="entry name" value="SUEL_Lectin"/>
    <property type="match status" value="1"/>
</dbReference>
<evidence type="ECO:0000256" key="9">
    <source>
        <dbReference type="SAM" id="SignalP"/>
    </source>
</evidence>
<evidence type="ECO:0000256" key="6">
    <source>
        <dbReference type="ARBA" id="ARBA00022737"/>
    </source>
</evidence>
<feature type="chain" id="PRO_5029743044" description="SUEL-type lectin domain-containing protein" evidence="9">
    <location>
        <begin position="29"/>
        <end position="553"/>
    </location>
</feature>
<evidence type="ECO:0000256" key="8">
    <source>
        <dbReference type="ARBA" id="ARBA00023157"/>
    </source>
</evidence>
<dbReference type="EnsemblMetazoa" id="CLYHEMT017436.1">
    <property type="protein sequence ID" value="CLYHEMP017436.1"/>
    <property type="gene ID" value="CLYHEMG017436"/>
</dbReference>
<keyword evidence="12" id="KW-1185">Reference proteome</keyword>
<organism evidence="11 12">
    <name type="scientific">Clytia hemisphaerica</name>
    <dbReference type="NCBI Taxonomy" id="252671"/>
    <lineage>
        <taxon>Eukaryota</taxon>
        <taxon>Metazoa</taxon>
        <taxon>Cnidaria</taxon>
        <taxon>Hydrozoa</taxon>
        <taxon>Hydroidolina</taxon>
        <taxon>Leptothecata</taxon>
        <taxon>Obeliida</taxon>
        <taxon>Clytiidae</taxon>
        <taxon>Clytia</taxon>
    </lineage>
</organism>
<dbReference type="OrthoDB" id="5917978at2759"/>
<dbReference type="Proteomes" id="UP000594262">
    <property type="component" value="Unplaced"/>
</dbReference>
<dbReference type="Gene3D" id="2.20.100.10">
    <property type="entry name" value="Thrombospondin type-1 (TSP1) repeat"/>
    <property type="match status" value="5"/>
</dbReference>
<dbReference type="InterPro" id="IPR000922">
    <property type="entry name" value="Lectin_gal-bd_dom"/>
</dbReference>
<evidence type="ECO:0000256" key="5">
    <source>
        <dbReference type="ARBA" id="ARBA00022729"/>
    </source>
</evidence>
<keyword evidence="7" id="KW-1133">Transmembrane helix</keyword>
<evidence type="ECO:0000259" key="10">
    <source>
        <dbReference type="Pfam" id="PF02140"/>
    </source>
</evidence>
<evidence type="ECO:0000256" key="7">
    <source>
        <dbReference type="ARBA" id="ARBA00022989"/>
    </source>
</evidence>
<keyword evidence="7" id="KW-0472">Membrane</keyword>
<evidence type="ECO:0000256" key="3">
    <source>
        <dbReference type="ARBA" id="ARBA00022525"/>
    </source>
</evidence>
<accession>A0A7M5X608</accession>
<feature type="signal peptide" evidence="9">
    <location>
        <begin position="1"/>
        <end position="28"/>
    </location>
</feature>
<keyword evidence="8" id="KW-1015">Disulfide bond</keyword>
<dbReference type="RefSeq" id="XP_066926152.1">
    <property type="nucleotide sequence ID" value="XM_067070051.1"/>
</dbReference>
<keyword evidence="4" id="KW-0812">Transmembrane</keyword>
<evidence type="ECO:0000256" key="4">
    <source>
        <dbReference type="ARBA" id="ARBA00022692"/>
    </source>
</evidence>
<evidence type="ECO:0000256" key="1">
    <source>
        <dbReference type="ARBA" id="ARBA00004167"/>
    </source>
</evidence>
<dbReference type="Gene3D" id="2.60.120.740">
    <property type="match status" value="1"/>
</dbReference>
<name>A0A7M5X608_9CNID</name>